<dbReference type="PROSITE" id="PS51257">
    <property type="entry name" value="PROKAR_LIPOPROTEIN"/>
    <property type="match status" value="1"/>
</dbReference>
<reference evidence="1 2" key="1">
    <citation type="submission" date="2019-02" db="EMBL/GenBank/DDBJ databases">
        <title>Draft genome sequence of Amycolatopsis sp. 8-3EHSu isolated from roots of Suaeda maritima.</title>
        <authorList>
            <person name="Duangmal K."/>
            <person name="Chantavorakit T."/>
        </authorList>
    </citation>
    <scope>NUCLEOTIDE SEQUENCE [LARGE SCALE GENOMIC DNA]</scope>
    <source>
        <strain evidence="1 2">8-3EHSu</strain>
    </source>
</reference>
<proteinExistence type="predicted"/>
<evidence type="ECO:0000313" key="1">
    <source>
        <dbReference type="EMBL" id="RZQ59382.1"/>
    </source>
</evidence>
<dbReference type="AlphaFoldDB" id="A0A4Q7IYP0"/>
<evidence type="ECO:0000313" key="2">
    <source>
        <dbReference type="Proteomes" id="UP000292003"/>
    </source>
</evidence>
<dbReference type="OrthoDB" id="3358456at2"/>
<sequence length="197" mass="20095">MRAVPDSGAMDAAAPGAGPVTVLPLLAGGCPETIAEQAGRLRRHADEFAALHADLAAAAAQLAVACHGRECADSLSELDGSLDALGEIVDVLRTGADLLAESGELVARAQQAYRMLVTEVNPAVAALLADPVTRPAAAVLARSAGTALRAYVDDISERITRLGVADLAGVTSRVTAVIVELAGASRRLASAPAWEER</sequence>
<dbReference type="RefSeq" id="WP_130479759.1">
    <property type="nucleotide sequence ID" value="NZ_SFCC01000025.1"/>
</dbReference>
<comment type="caution">
    <text evidence="1">The sequence shown here is derived from an EMBL/GenBank/DDBJ whole genome shotgun (WGS) entry which is preliminary data.</text>
</comment>
<organism evidence="1 2">
    <name type="scientific">Amycolatopsis suaedae</name>
    <dbReference type="NCBI Taxonomy" id="2510978"/>
    <lineage>
        <taxon>Bacteria</taxon>
        <taxon>Bacillati</taxon>
        <taxon>Actinomycetota</taxon>
        <taxon>Actinomycetes</taxon>
        <taxon>Pseudonocardiales</taxon>
        <taxon>Pseudonocardiaceae</taxon>
        <taxon>Amycolatopsis</taxon>
    </lineage>
</organism>
<keyword evidence="2" id="KW-1185">Reference proteome</keyword>
<protein>
    <submittedName>
        <fullName evidence="1">Uncharacterized protein</fullName>
    </submittedName>
</protein>
<accession>A0A4Q7IYP0</accession>
<name>A0A4Q7IYP0_9PSEU</name>
<dbReference type="Proteomes" id="UP000292003">
    <property type="component" value="Unassembled WGS sequence"/>
</dbReference>
<dbReference type="EMBL" id="SFCC01000025">
    <property type="protein sequence ID" value="RZQ59382.1"/>
    <property type="molecule type" value="Genomic_DNA"/>
</dbReference>
<gene>
    <name evidence="1" type="ORF">EWH70_34270</name>
</gene>